<dbReference type="Proteomes" id="UP001597357">
    <property type="component" value="Unassembled WGS sequence"/>
</dbReference>
<evidence type="ECO:0000313" key="2">
    <source>
        <dbReference type="EMBL" id="MFD2698566.1"/>
    </source>
</evidence>
<accession>A0ABW5SFT8</accession>
<comment type="caution">
    <text evidence="2">The sequence shown here is derived from an EMBL/GenBank/DDBJ whole genome shotgun (WGS) entry which is preliminary data.</text>
</comment>
<gene>
    <name evidence="2" type="ORF">ACFSQ0_11235</name>
</gene>
<keyword evidence="3" id="KW-1185">Reference proteome</keyword>
<dbReference type="RefSeq" id="WP_379048296.1">
    <property type="nucleotide sequence ID" value="NZ_JBHULZ010000041.1"/>
</dbReference>
<feature type="chain" id="PRO_5045458804" evidence="1">
    <location>
        <begin position="18"/>
        <end position="221"/>
    </location>
</feature>
<dbReference type="Gene3D" id="3.40.30.10">
    <property type="entry name" value="Glutaredoxin"/>
    <property type="match status" value="1"/>
</dbReference>
<evidence type="ECO:0000313" key="3">
    <source>
        <dbReference type="Proteomes" id="UP001597357"/>
    </source>
</evidence>
<keyword evidence="1" id="KW-0732">Signal</keyword>
<reference evidence="3" key="1">
    <citation type="journal article" date="2019" name="Int. J. Syst. Evol. Microbiol.">
        <title>The Global Catalogue of Microorganisms (GCM) 10K type strain sequencing project: providing services to taxonomists for standard genome sequencing and annotation.</title>
        <authorList>
            <consortium name="The Broad Institute Genomics Platform"/>
            <consortium name="The Broad Institute Genome Sequencing Center for Infectious Disease"/>
            <person name="Wu L."/>
            <person name="Ma J."/>
        </authorList>
    </citation>
    <scope>NUCLEOTIDE SEQUENCE [LARGE SCALE GENOMIC DNA]</scope>
    <source>
        <strain evidence="3">KCTC 42255</strain>
    </source>
</reference>
<protein>
    <submittedName>
        <fullName evidence="2">TlpA family protein disulfide reductase</fullName>
    </submittedName>
</protein>
<organism evidence="2 3">
    <name type="scientific">Mesonia sediminis</name>
    <dbReference type="NCBI Taxonomy" id="1703946"/>
    <lineage>
        <taxon>Bacteria</taxon>
        <taxon>Pseudomonadati</taxon>
        <taxon>Bacteroidota</taxon>
        <taxon>Flavobacteriia</taxon>
        <taxon>Flavobacteriales</taxon>
        <taxon>Flavobacteriaceae</taxon>
        <taxon>Mesonia</taxon>
    </lineage>
</organism>
<sequence>MQKLLLLLILLPFFAWSQDTKQQEVLFSEAIGRHIKTYKKKARKAYRHKDYERAQILFDSLVNHQLRGTYLDNFKVSCVRTGKTCFNDFKKPMYLMTYASWCVASKGEVQSLNALAKKYKKEIDFVVLFWDKRKQARRVSRKYNRFVHVLYVDELSNREAHLVKTMKHSLGLPTTFYISQEKEILGIEHLPKPHIEQDIKNAVQFNVQQFKKGVQVLLASP</sequence>
<evidence type="ECO:0000256" key="1">
    <source>
        <dbReference type="SAM" id="SignalP"/>
    </source>
</evidence>
<feature type="signal peptide" evidence="1">
    <location>
        <begin position="1"/>
        <end position="17"/>
    </location>
</feature>
<name>A0ABW5SFT8_9FLAO</name>
<dbReference type="EMBL" id="JBHULZ010000041">
    <property type="protein sequence ID" value="MFD2698566.1"/>
    <property type="molecule type" value="Genomic_DNA"/>
</dbReference>
<proteinExistence type="predicted"/>
<dbReference type="SUPFAM" id="SSF52833">
    <property type="entry name" value="Thioredoxin-like"/>
    <property type="match status" value="1"/>
</dbReference>
<dbReference type="InterPro" id="IPR036249">
    <property type="entry name" value="Thioredoxin-like_sf"/>
</dbReference>